<evidence type="ECO:0000256" key="1">
    <source>
        <dbReference type="ARBA" id="ARBA00006739"/>
    </source>
</evidence>
<dbReference type="EMBL" id="CP013118">
    <property type="protein sequence ID" value="ALO17527.1"/>
    <property type="molecule type" value="Genomic_DNA"/>
</dbReference>
<organism evidence="5 6">
    <name type="scientific">Salinivirga cyanobacteriivorans</name>
    <dbReference type="NCBI Taxonomy" id="1307839"/>
    <lineage>
        <taxon>Bacteria</taxon>
        <taxon>Pseudomonadati</taxon>
        <taxon>Bacteroidota</taxon>
        <taxon>Bacteroidia</taxon>
        <taxon>Bacteroidales</taxon>
        <taxon>Salinivirgaceae</taxon>
        <taxon>Salinivirga</taxon>
    </lineage>
</organism>
<keyword evidence="3 5" id="KW-0808">Transferase</keyword>
<protein>
    <submittedName>
        <fullName evidence="5">N-glycosyltransferase</fullName>
    </submittedName>
</protein>
<accession>A0A0S2I5G5</accession>
<dbReference type="PATRIC" id="fig|1307839.3.peg.4202"/>
<dbReference type="SUPFAM" id="SSF53448">
    <property type="entry name" value="Nucleotide-diphospho-sugar transferases"/>
    <property type="match status" value="1"/>
</dbReference>
<keyword evidence="2" id="KW-0328">Glycosyltransferase</keyword>
<dbReference type="GO" id="GO:0016757">
    <property type="term" value="F:glycosyltransferase activity"/>
    <property type="evidence" value="ECO:0007669"/>
    <property type="project" value="UniProtKB-KW"/>
</dbReference>
<name>A0A0S2I5G5_9BACT</name>
<dbReference type="STRING" id="1307839.L21SP5_03936"/>
<dbReference type="Gene3D" id="3.90.550.10">
    <property type="entry name" value="Spore Coat Polysaccharide Biosynthesis Protein SpsA, Chain A"/>
    <property type="match status" value="1"/>
</dbReference>
<evidence type="ECO:0000313" key="6">
    <source>
        <dbReference type="Proteomes" id="UP000064893"/>
    </source>
</evidence>
<proteinExistence type="inferred from homology"/>
<dbReference type="PANTHER" id="PTHR43179:SF12">
    <property type="entry name" value="GALACTOFURANOSYLTRANSFERASE GLFT2"/>
    <property type="match status" value="1"/>
</dbReference>
<evidence type="ECO:0000259" key="4">
    <source>
        <dbReference type="Pfam" id="PF00535"/>
    </source>
</evidence>
<keyword evidence="6" id="KW-1185">Reference proteome</keyword>
<dbReference type="AlphaFoldDB" id="A0A0S2I5G5"/>
<dbReference type="InterPro" id="IPR001173">
    <property type="entry name" value="Glyco_trans_2-like"/>
</dbReference>
<dbReference type="InterPro" id="IPR029044">
    <property type="entry name" value="Nucleotide-diphossugar_trans"/>
</dbReference>
<comment type="similarity">
    <text evidence="1">Belongs to the glycosyltransferase 2 family.</text>
</comment>
<feature type="domain" description="Glycosyltransferase 2-like" evidence="4">
    <location>
        <begin position="17"/>
        <end position="128"/>
    </location>
</feature>
<evidence type="ECO:0000256" key="3">
    <source>
        <dbReference type="ARBA" id="ARBA00022679"/>
    </source>
</evidence>
<reference evidence="5 6" key="1">
    <citation type="submission" date="2015-11" db="EMBL/GenBank/DDBJ databases">
        <title>Description and complete genome sequence of a novel strain predominating in hypersaline microbial mats and representing a new family of the Bacteriodetes phylum.</title>
        <authorList>
            <person name="Spring S."/>
            <person name="Bunk B."/>
            <person name="Sproer C."/>
            <person name="Klenk H.-P."/>
        </authorList>
    </citation>
    <scope>NUCLEOTIDE SEQUENCE [LARGE SCALE GENOMIC DNA]</scope>
    <source>
        <strain evidence="5 6">L21-Spi-D4</strain>
    </source>
</reference>
<dbReference type="CDD" id="cd04186">
    <property type="entry name" value="GT_2_like_c"/>
    <property type="match status" value="1"/>
</dbReference>
<dbReference type="Pfam" id="PF00535">
    <property type="entry name" value="Glycos_transf_2"/>
    <property type="match status" value="1"/>
</dbReference>
<dbReference type="PANTHER" id="PTHR43179">
    <property type="entry name" value="RHAMNOSYLTRANSFERASE WBBL"/>
    <property type="match status" value="1"/>
</dbReference>
<dbReference type="Proteomes" id="UP000064893">
    <property type="component" value="Chromosome"/>
</dbReference>
<dbReference type="KEGG" id="blq:L21SP5_03936"/>
<gene>
    <name evidence="5" type="ORF">L21SP5_03936</name>
</gene>
<evidence type="ECO:0000256" key="2">
    <source>
        <dbReference type="ARBA" id="ARBA00022676"/>
    </source>
</evidence>
<evidence type="ECO:0000313" key="5">
    <source>
        <dbReference type="EMBL" id="ALO17527.1"/>
    </source>
</evidence>
<sequence length="350" mass="40264">MPNKYLFELFDMNKVAVVILNWNGAKMLQKYLPSVIKNTNEELADIIIADNGSTDNSLDVLKKEFPGIRTIQLDKNYGFAEGYNKALAQCEHPYFVLLNSDVEVTPRWLEPIIKNLDKNPAIAAAQPKIKAWANKDMFEYAGASGGYLDQYGYPFCRGRIINEVETDNGQYDDPATVLWATGACLFIKSDVYKAMGGLDGTFFAHMEEIDLCWRIKNRGYEIMTYPESTVYHLGGGTLPNNSPRKLFLNYRNNLLLLYKNLPEKSLNKTMRMRFLLDLLSAALYVLQLKPNFALQVFKARKAYRKLKPSYKTIRNELQSKRKTNYHPEILNGSILWNFFVRGKKRFSQVK</sequence>